<dbReference type="OrthoDB" id="9816067at2"/>
<evidence type="ECO:0000313" key="11">
    <source>
        <dbReference type="Proteomes" id="UP000317036"/>
    </source>
</evidence>
<dbReference type="AlphaFoldDB" id="A0A559JFC9"/>
<evidence type="ECO:0000256" key="7">
    <source>
        <dbReference type="ARBA" id="ARBA00023288"/>
    </source>
</evidence>
<evidence type="ECO:0000313" key="10">
    <source>
        <dbReference type="EMBL" id="TVX98566.1"/>
    </source>
</evidence>
<dbReference type="PROSITE" id="PS51257">
    <property type="entry name" value="PROKAR_LIPOPROTEIN"/>
    <property type="match status" value="1"/>
</dbReference>
<keyword evidence="7" id="KW-0449">Lipoprotein</keyword>
<evidence type="ECO:0000256" key="1">
    <source>
        <dbReference type="ARBA" id="ARBA00004635"/>
    </source>
</evidence>
<keyword evidence="6" id="KW-0564">Palmitate</keyword>
<keyword evidence="11" id="KW-1185">Reference proteome</keyword>
<dbReference type="GO" id="GO:0016020">
    <property type="term" value="C:membrane"/>
    <property type="evidence" value="ECO:0007669"/>
    <property type="project" value="UniProtKB-SubCell"/>
</dbReference>
<dbReference type="InterPro" id="IPR038501">
    <property type="entry name" value="Spore_GerAC_C_sf"/>
</dbReference>
<dbReference type="Proteomes" id="UP000317036">
    <property type="component" value="Unassembled WGS sequence"/>
</dbReference>
<keyword evidence="5" id="KW-0472">Membrane</keyword>
<feature type="domain" description="Spore germination GerAC-like C-terminal" evidence="8">
    <location>
        <begin position="224"/>
        <end position="382"/>
    </location>
</feature>
<dbReference type="NCBIfam" id="TIGR02887">
    <property type="entry name" value="spore_ger_x_C"/>
    <property type="match status" value="1"/>
</dbReference>
<feature type="domain" description="Spore germination protein N-terminal" evidence="9">
    <location>
        <begin position="23"/>
        <end position="195"/>
    </location>
</feature>
<dbReference type="Pfam" id="PF25198">
    <property type="entry name" value="Spore_GerAC_N"/>
    <property type="match status" value="1"/>
</dbReference>
<reference evidence="10 11" key="1">
    <citation type="submission" date="2019-07" db="EMBL/GenBank/DDBJ databases">
        <authorList>
            <person name="Kim J."/>
        </authorList>
    </citation>
    <scope>NUCLEOTIDE SEQUENCE [LARGE SCALE GENOMIC DNA]</scope>
    <source>
        <strain evidence="10 11">JC52</strain>
    </source>
</reference>
<comment type="subcellular location">
    <subcellularLocation>
        <location evidence="1">Membrane</location>
        <topology evidence="1">Lipid-anchor</topology>
    </subcellularLocation>
</comment>
<comment type="caution">
    <text evidence="10">The sequence shown here is derived from an EMBL/GenBank/DDBJ whole genome shotgun (WGS) entry which is preliminary data.</text>
</comment>
<keyword evidence="4" id="KW-0732">Signal</keyword>
<dbReference type="Gene3D" id="3.30.300.210">
    <property type="entry name" value="Nutrient germinant receptor protein C, domain 3"/>
    <property type="match status" value="1"/>
</dbReference>
<evidence type="ECO:0000256" key="2">
    <source>
        <dbReference type="ARBA" id="ARBA00007886"/>
    </source>
</evidence>
<dbReference type="PANTHER" id="PTHR35789:SF1">
    <property type="entry name" value="SPORE GERMINATION PROTEIN B3"/>
    <property type="match status" value="1"/>
</dbReference>
<organism evidence="10 11">
    <name type="scientific">Paenibacillus cremeus</name>
    <dbReference type="NCBI Taxonomy" id="2163881"/>
    <lineage>
        <taxon>Bacteria</taxon>
        <taxon>Bacillati</taxon>
        <taxon>Bacillota</taxon>
        <taxon>Bacilli</taxon>
        <taxon>Bacillales</taxon>
        <taxon>Paenibacillaceae</taxon>
        <taxon>Paenibacillus</taxon>
    </lineage>
</organism>
<dbReference type="PANTHER" id="PTHR35789">
    <property type="entry name" value="SPORE GERMINATION PROTEIN B3"/>
    <property type="match status" value="1"/>
</dbReference>
<dbReference type="Pfam" id="PF05504">
    <property type="entry name" value="Spore_GerAC"/>
    <property type="match status" value="1"/>
</dbReference>
<dbReference type="GO" id="GO:0009847">
    <property type="term" value="P:spore germination"/>
    <property type="evidence" value="ECO:0007669"/>
    <property type="project" value="InterPro"/>
</dbReference>
<accession>A0A559JFC9</accession>
<evidence type="ECO:0000259" key="8">
    <source>
        <dbReference type="Pfam" id="PF05504"/>
    </source>
</evidence>
<dbReference type="InterPro" id="IPR046953">
    <property type="entry name" value="Spore_GerAC-like_C"/>
</dbReference>
<proteinExistence type="inferred from homology"/>
<evidence type="ECO:0000256" key="4">
    <source>
        <dbReference type="ARBA" id="ARBA00022729"/>
    </source>
</evidence>
<evidence type="ECO:0000256" key="6">
    <source>
        <dbReference type="ARBA" id="ARBA00023139"/>
    </source>
</evidence>
<name>A0A559JFC9_9BACL</name>
<dbReference type="RefSeq" id="WP_144855137.1">
    <property type="nucleotide sequence ID" value="NZ_VNJI01000092.1"/>
</dbReference>
<evidence type="ECO:0000259" key="9">
    <source>
        <dbReference type="Pfam" id="PF25198"/>
    </source>
</evidence>
<keyword evidence="3" id="KW-0309">Germination</keyword>
<protein>
    <submittedName>
        <fullName evidence="10">Ger(X)C family spore germination protein</fullName>
    </submittedName>
</protein>
<dbReference type="InterPro" id="IPR057336">
    <property type="entry name" value="GerAC_N"/>
</dbReference>
<evidence type="ECO:0000256" key="5">
    <source>
        <dbReference type="ARBA" id="ARBA00023136"/>
    </source>
</evidence>
<gene>
    <name evidence="10" type="ORF">FPZ49_34485</name>
</gene>
<dbReference type="InterPro" id="IPR008844">
    <property type="entry name" value="Spore_GerAC-like"/>
</dbReference>
<sequence>MIRKMRFILFFLFMLLLMTGCWNRRELNDLAIAGAIGIDEAGDQVRVTIQVVNPGEIAKKGGSLRSPVTTYSEQADTGFEALRKLTTIVPRKIYLAHIRVIIIGESLARKGIGPDLELFYRDQELRPDFYVLVAKKTTAENTLRVLTSMDRIPAESLFHSLDTSEKVWAPTSTVNMGELVRGFEGKGKAYVLTGIQVKGDREIGGTSQNVSTSSPPTTLQLSSLSVFRGDKLIGWLDEEESKGYSYITDKVKSTVGYVSCSNGGKVVVEIMRSKAEFKWKTDSIAVRVRVEANAAAQQCKLDLTDPQTISELEKKLSEKIEAIMKKTIFEAQHNMHADIFGFGEAIYRSDPHKWNQLKHNWNDTFSELPVQFDVKATLRYTGTTNKSYLNEIKE</sequence>
<comment type="similarity">
    <text evidence="2">Belongs to the GerABKC lipoprotein family.</text>
</comment>
<evidence type="ECO:0000256" key="3">
    <source>
        <dbReference type="ARBA" id="ARBA00022544"/>
    </source>
</evidence>
<dbReference type="EMBL" id="VNJI01000092">
    <property type="protein sequence ID" value="TVX98566.1"/>
    <property type="molecule type" value="Genomic_DNA"/>
</dbReference>